<organism evidence="2 3">
    <name type="scientific">Saltatorellus ferox</name>
    <dbReference type="NCBI Taxonomy" id="2528018"/>
    <lineage>
        <taxon>Bacteria</taxon>
        <taxon>Pseudomonadati</taxon>
        <taxon>Planctomycetota</taxon>
        <taxon>Planctomycetia</taxon>
        <taxon>Planctomycetia incertae sedis</taxon>
        <taxon>Saltatorellus</taxon>
    </lineage>
</organism>
<dbReference type="Proteomes" id="UP000320390">
    <property type="component" value="Chromosome"/>
</dbReference>
<evidence type="ECO:0000313" key="2">
    <source>
        <dbReference type="EMBL" id="QDV05777.1"/>
    </source>
</evidence>
<dbReference type="RefSeq" id="WP_145195375.1">
    <property type="nucleotide sequence ID" value="NZ_CP036434.1"/>
</dbReference>
<feature type="compositionally biased region" description="Acidic residues" evidence="1">
    <location>
        <begin position="295"/>
        <end position="309"/>
    </location>
</feature>
<dbReference type="AlphaFoldDB" id="A0A518ENW3"/>
<proteinExistence type="predicted"/>
<evidence type="ECO:0000256" key="1">
    <source>
        <dbReference type="SAM" id="MobiDB-lite"/>
    </source>
</evidence>
<dbReference type="EMBL" id="CP036434">
    <property type="protein sequence ID" value="QDV05777.1"/>
    <property type="molecule type" value="Genomic_DNA"/>
</dbReference>
<gene>
    <name evidence="2" type="ORF">Poly30_12790</name>
</gene>
<protein>
    <submittedName>
        <fullName evidence="2">Uncharacterized protein</fullName>
    </submittedName>
</protein>
<reference evidence="2 3" key="1">
    <citation type="submission" date="2019-02" db="EMBL/GenBank/DDBJ databases">
        <title>Deep-cultivation of Planctomycetes and their phenomic and genomic characterization uncovers novel biology.</title>
        <authorList>
            <person name="Wiegand S."/>
            <person name="Jogler M."/>
            <person name="Boedeker C."/>
            <person name="Pinto D."/>
            <person name="Vollmers J."/>
            <person name="Rivas-Marin E."/>
            <person name="Kohn T."/>
            <person name="Peeters S.H."/>
            <person name="Heuer A."/>
            <person name="Rast P."/>
            <person name="Oberbeckmann S."/>
            <person name="Bunk B."/>
            <person name="Jeske O."/>
            <person name="Meyerdierks A."/>
            <person name="Storesund J.E."/>
            <person name="Kallscheuer N."/>
            <person name="Luecker S."/>
            <person name="Lage O.M."/>
            <person name="Pohl T."/>
            <person name="Merkel B.J."/>
            <person name="Hornburger P."/>
            <person name="Mueller R.-W."/>
            <person name="Bruemmer F."/>
            <person name="Labrenz M."/>
            <person name="Spormann A.M."/>
            <person name="Op den Camp H."/>
            <person name="Overmann J."/>
            <person name="Amann R."/>
            <person name="Jetten M.S.M."/>
            <person name="Mascher T."/>
            <person name="Medema M.H."/>
            <person name="Devos D.P."/>
            <person name="Kaster A.-K."/>
            <person name="Ovreas L."/>
            <person name="Rohde M."/>
            <person name="Galperin M.Y."/>
            <person name="Jogler C."/>
        </authorList>
    </citation>
    <scope>NUCLEOTIDE SEQUENCE [LARGE SCALE GENOMIC DNA]</scope>
    <source>
        <strain evidence="2 3">Poly30</strain>
    </source>
</reference>
<keyword evidence="3" id="KW-1185">Reference proteome</keyword>
<sequence length="438" mass="46795">MRNVILGVAALLVGVAAIYVLSTREEIRGSTPSAPATVDDDPPIAGGPTDLAALQTSEALDAVRTAAPLPRATLWLVEVEGGEPGESTLAECRATLLVDSTGVPVESDASYLTGAAGTPWDAPLAGTWELTVKVAEVEKARRQVVLPGGRATRTLINLDALVRLDGWVRNVLGEPCPAFFVGFVPRGGPAPTSARDWLDHPHARCDARGRFNIQLPRSGTFRPFAGYGGRVLVEDSTATKLLDTSSRFLTLTTPVPTRLTLIAREEVGDLLPTGYAVSVYRRKAIMDLLKPLPPEPEEQPIPDPDDPSLDADQRSELLAELEAMKQTVDEEAALRRRRVVPEGWRVDRSGVLSVDGELQLTDLPAGEELRFAAARGGEPFFVTGSAFVDPLLPTRVILTFPPALAPGTPAPTEPRSASLETQTGTVEPIIAPVGVTWR</sequence>
<name>A0A518ENW3_9BACT</name>
<feature type="region of interest" description="Disordered" evidence="1">
    <location>
        <begin position="291"/>
        <end position="311"/>
    </location>
</feature>
<accession>A0A518ENW3</accession>
<evidence type="ECO:0000313" key="3">
    <source>
        <dbReference type="Proteomes" id="UP000320390"/>
    </source>
</evidence>